<feature type="domain" description="Metallo-beta-lactamase" evidence="11">
    <location>
        <begin position="33"/>
        <end position="201"/>
    </location>
</feature>
<feature type="region of interest" description="Disordered" evidence="9">
    <location>
        <begin position="317"/>
        <end position="411"/>
    </location>
</feature>
<gene>
    <name evidence="12" type="ORF">Dda_8079</name>
</gene>
<evidence type="ECO:0000256" key="3">
    <source>
        <dbReference type="ARBA" id="ARBA00010618"/>
    </source>
</evidence>
<organism evidence="12 13">
    <name type="scientific">Drechslerella dactyloides</name>
    <name type="common">Nematode-trapping fungus</name>
    <name type="synonym">Arthrobotrys dactyloides</name>
    <dbReference type="NCBI Taxonomy" id="74499"/>
    <lineage>
        <taxon>Eukaryota</taxon>
        <taxon>Fungi</taxon>
        <taxon>Dikarya</taxon>
        <taxon>Ascomycota</taxon>
        <taxon>Pezizomycotina</taxon>
        <taxon>Orbiliomycetes</taxon>
        <taxon>Orbiliales</taxon>
        <taxon>Orbiliaceae</taxon>
        <taxon>Drechslerella</taxon>
    </lineage>
</organism>
<evidence type="ECO:0000256" key="9">
    <source>
        <dbReference type="SAM" id="MobiDB-lite"/>
    </source>
</evidence>
<dbReference type="PANTHER" id="PTHR23131">
    <property type="entry name" value="ENDORIBONUCLEASE LACTB2"/>
    <property type="match status" value="1"/>
</dbReference>
<dbReference type="InterPro" id="IPR036866">
    <property type="entry name" value="RibonucZ/Hydroxyglut_hydro"/>
</dbReference>
<comment type="caution">
    <text evidence="12">The sequence shown here is derived from an EMBL/GenBank/DDBJ whole genome shotgun (WGS) entry which is preliminary data.</text>
</comment>
<keyword evidence="8" id="KW-0687">Ribonucleoprotein</keyword>
<sequence>MAASLVPLPEIERLSSRVIRILGGNPGKFTLQGTNTYLLGTGPRRLLVDAAEGKPAWKTSLSSVLKDEAATVSAAVITHWHHDHVLGVPDLRSLCPGVKIYKFPLSSNDEIAKKWGYDGIGETVDIADGEQISVEGATVTAYHTPGHTTDHISLMLKEEDALFTGDNVLGQGTTVFEDLSTYLESLEKMLALNPARAYPAHGPVIEDAKAKITEYINHRKERENQVLQVLQAAGGSAMGSMDIVKVIYKDYPENLYEAAERGVLLILKKLLKDGKVEQEGEKWKIKGSNTGAGGKVEIQLVVARACVEYLEKAHVTSTTPAKFERQQPNLNPAARPATTSPTTASYPPIDGRPELDSDAPNIRAPASQTTYTPLSQSSTTIESHSPITKPPTWKKSSAKRQDKASYERQMTQHRKYMEKIRAELEEDIKLGPLAPIRGINAKDRIARDLPPSDALRLPAVAEYRRFFNIAVGDRVVLLAGKDRNKVGVVNHVDYKTDSVKVSGLNVYPMRTPDYFEGLDGGDNPGIDQEVPIPYTDVRLVHPVPDPQTGVLRDAIVKKIRIADVRKDAFGKRTWTRYIAFTNTTIPWPEKEEPEHIDELCDTRRMDAEERTYLPTLLKPPFPATVIDELRGRYSAFRDRHDREYIEQKMQEDEEKKARMKMKVVTPLMEINRKIRREKIERGKQQKLTPEILEQIGRAMAQAGTPFLQARGKPSKILAEIAKQGGPSSFVAKTPPAAAAAPS</sequence>
<keyword evidence="4" id="KW-0479">Metal-binding</keyword>
<proteinExistence type="inferred from homology"/>
<keyword evidence="6" id="KW-0862">Zinc</keyword>
<keyword evidence="7" id="KW-0689">Ribosomal protein</keyword>
<dbReference type="FunFam" id="1.10.10.10:FF:000328">
    <property type="entry name" value="Lactamase beta 2"/>
    <property type="match status" value="1"/>
</dbReference>
<evidence type="ECO:0000256" key="2">
    <source>
        <dbReference type="ARBA" id="ARBA00006759"/>
    </source>
</evidence>
<dbReference type="InterPro" id="IPR047921">
    <property type="entry name" value="LACTB2-like_MBL-fold"/>
</dbReference>
<dbReference type="AlphaFoldDB" id="A0AAD6IRD4"/>
<comment type="similarity">
    <text evidence="2">Belongs to the metallo-beta-lactamase superfamily. Glyoxalase II family.</text>
</comment>
<comment type="similarity">
    <text evidence="3">Belongs to the universal ribosomal protein uL24 family.</text>
</comment>
<evidence type="ECO:0000313" key="13">
    <source>
        <dbReference type="Proteomes" id="UP001221413"/>
    </source>
</evidence>
<dbReference type="CDD" id="cd06089">
    <property type="entry name" value="KOW_RPL26"/>
    <property type="match status" value="1"/>
</dbReference>
<dbReference type="InterPro" id="IPR041988">
    <property type="entry name" value="Ribosomal_uL24_KOW"/>
</dbReference>
<dbReference type="SMART" id="SM00739">
    <property type="entry name" value="KOW"/>
    <property type="match status" value="1"/>
</dbReference>
<dbReference type="SUPFAM" id="SSF50104">
    <property type="entry name" value="Translation proteins SH3-like domain"/>
    <property type="match status" value="1"/>
</dbReference>
<dbReference type="InterPro" id="IPR014722">
    <property type="entry name" value="Rib_uL2_dom2"/>
</dbReference>
<dbReference type="GO" id="GO:0016787">
    <property type="term" value="F:hydrolase activity"/>
    <property type="evidence" value="ECO:0007669"/>
    <property type="project" value="UniProtKB-KW"/>
</dbReference>
<reference evidence="12" key="1">
    <citation type="submission" date="2023-01" db="EMBL/GenBank/DDBJ databases">
        <title>The chitinases involved in constricting ring structure development in the nematode-trapping fungus Drechslerella dactyloides.</title>
        <authorList>
            <person name="Wang R."/>
            <person name="Zhang L."/>
            <person name="Tang P."/>
            <person name="Li S."/>
            <person name="Liang L."/>
        </authorList>
    </citation>
    <scope>NUCLEOTIDE SEQUENCE</scope>
    <source>
        <strain evidence="12">YMF1.00031</strain>
    </source>
</reference>
<comment type="cofactor">
    <cofactor evidence="1">
        <name>Zn(2+)</name>
        <dbReference type="ChEBI" id="CHEBI:29105"/>
    </cofactor>
</comment>
<feature type="domain" description="KOW" evidence="10">
    <location>
        <begin position="468"/>
        <end position="495"/>
    </location>
</feature>
<dbReference type="InterPro" id="IPR005824">
    <property type="entry name" value="KOW"/>
</dbReference>
<dbReference type="Gene3D" id="3.60.15.10">
    <property type="entry name" value="Ribonuclease Z/Hydroxyacylglutathione hydrolase-like"/>
    <property type="match status" value="1"/>
</dbReference>
<name>A0AAD6IRD4_DREDA</name>
<evidence type="ECO:0000256" key="8">
    <source>
        <dbReference type="ARBA" id="ARBA00023274"/>
    </source>
</evidence>
<dbReference type="Pfam" id="PF22682">
    <property type="entry name" value="Ribosomal_uL24m-like"/>
    <property type="match status" value="1"/>
</dbReference>
<evidence type="ECO:0000256" key="4">
    <source>
        <dbReference type="ARBA" id="ARBA00022723"/>
    </source>
</evidence>
<dbReference type="FunFam" id="3.60.15.10:FF:000041">
    <property type="entry name" value="Metallo-beta-lactamase domain protein"/>
    <property type="match status" value="1"/>
</dbReference>
<evidence type="ECO:0000256" key="6">
    <source>
        <dbReference type="ARBA" id="ARBA00022833"/>
    </source>
</evidence>
<dbReference type="InterPro" id="IPR036388">
    <property type="entry name" value="WH-like_DNA-bd_sf"/>
</dbReference>
<dbReference type="Pfam" id="PF17778">
    <property type="entry name" value="WHD_BLACT"/>
    <property type="match status" value="1"/>
</dbReference>
<evidence type="ECO:0000256" key="7">
    <source>
        <dbReference type="ARBA" id="ARBA00022980"/>
    </source>
</evidence>
<dbReference type="InterPro" id="IPR001279">
    <property type="entry name" value="Metallo-B-lactamas"/>
</dbReference>
<dbReference type="EMBL" id="JAQGDS010000011">
    <property type="protein sequence ID" value="KAJ6257193.1"/>
    <property type="molecule type" value="Genomic_DNA"/>
</dbReference>
<feature type="compositionally biased region" description="Polar residues" evidence="9">
    <location>
        <begin position="317"/>
        <end position="330"/>
    </location>
</feature>
<dbReference type="GO" id="GO:0046872">
    <property type="term" value="F:metal ion binding"/>
    <property type="evidence" value="ECO:0007669"/>
    <property type="project" value="UniProtKB-KW"/>
</dbReference>
<dbReference type="GO" id="GO:0005840">
    <property type="term" value="C:ribosome"/>
    <property type="evidence" value="ECO:0007669"/>
    <property type="project" value="UniProtKB-KW"/>
</dbReference>
<evidence type="ECO:0000256" key="5">
    <source>
        <dbReference type="ARBA" id="ARBA00022801"/>
    </source>
</evidence>
<dbReference type="Gene3D" id="1.10.10.10">
    <property type="entry name" value="Winged helix-like DNA-binding domain superfamily/Winged helix DNA-binding domain"/>
    <property type="match status" value="1"/>
</dbReference>
<evidence type="ECO:0000259" key="10">
    <source>
        <dbReference type="SMART" id="SM00739"/>
    </source>
</evidence>
<evidence type="ECO:0000256" key="1">
    <source>
        <dbReference type="ARBA" id="ARBA00001947"/>
    </source>
</evidence>
<dbReference type="GO" id="GO:0044550">
    <property type="term" value="P:secondary metabolite biosynthetic process"/>
    <property type="evidence" value="ECO:0007669"/>
    <property type="project" value="UniProtKB-ARBA"/>
</dbReference>
<dbReference type="GO" id="GO:0003723">
    <property type="term" value="F:RNA binding"/>
    <property type="evidence" value="ECO:0007669"/>
    <property type="project" value="InterPro"/>
</dbReference>
<feature type="compositionally biased region" description="Polar residues" evidence="9">
    <location>
        <begin position="366"/>
        <end position="386"/>
    </location>
</feature>
<dbReference type="Gene3D" id="2.30.30.30">
    <property type="match status" value="1"/>
</dbReference>
<dbReference type="InterPro" id="IPR041516">
    <property type="entry name" value="LACTB2_WH"/>
</dbReference>
<evidence type="ECO:0000313" key="12">
    <source>
        <dbReference type="EMBL" id="KAJ6257193.1"/>
    </source>
</evidence>
<dbReference type="SUPFAM" id="SSF56281">
    <property type="entry name" value="Metallo-hydrolase/oxidoreductase"/>
    <property type="match status" value="1"/>
</dbReference>
<keyword evidence="13" id="KW-1185">Reference proteome</keyword>
<dbReference type="PANTHER" id="PTHR23131:SF0">
    <property type="entry name" value="ENDORIBONUCLEASE LACTB2"/>
    <property type="match status" value="1"/>
</dbReference>
<dbReference type="GO" id="GO:1990904">
    <property type="term" value="C:ribonucleoprotein complex"/>
    <property type="evidence" value="ECO:0007669"/>
    <property type="project" value="UniProtKB-KW"/>
</dbReference>
<dbReference type="CDD" id="cd07722">
    <property type="entry name" value="LACTB2-like_MBL-fold"/>
    <property type="match status" value="1"/>
</dbReference>
<dbReference type="Proteomes" id="UP001221413">
    <property type="component" value="Unassembled WGS sequence"/>
</dbReference>
<dbReference type="InterPro" id="IPR008991">
    <property type="entry name" value="Translation_prot_SH3-like_sf"/>
</dbReference>
<evidence type="ECO:0000259" key="11">
    <source>
        <dbReference type="SMART" id="SM00849"/>
    </source>
</evidence>
<accession>A0AAD6IRD4</accession>
<dbReference type="Pfam" id="PF00753">
    <property type="entry name" value="Lactamase_B"/>
    <property type="match status" value="1"/>
</dbReference>
<feature type="compositionally biased region" description="Low complexity" evidence="9">
    <location>
        <begin position="332"/>
        <end position="348"/>
    </location>
</feature>
<dbReference type="SMART" id="SM00849">
    <property type="entry name" value="Lactamase_B"/>
    <property type="match status" value="1"/>
</dbReference>
<protein>
    <recommendedName>
        <fullName evidence="14">Metallo-beta-lactamase domain-containing protein</fullName>
    </recommendedName>
</protein>
<dbReference type="InterPro" id="IPR050662">
    <property type="entry name" value="Sec-metab_biosynth-thioest"/>
</dbReference>
<keyword evidence="5" id="KW-0378">Hydrolase</keyword>
<evidence type="ECO:0008006" key="14">
    <source>
        <dbReference type="Google" id="ProtNLM"/>
    </source>
</evidence>